<gene>
    <name evidence="22" type="primary">CYTB</name>
</gene>
<feature type="transmembrane region" description="Helical" evidence="19">
    <location>
        <begin position="288"/>
        <end position="308"/>
    </location>
</feature>
<keyword evidence="15 19" id="KW-0496">Mitochondrion</keyword>
<evidence type="ECO:0000256" key="8">
    <source>
        <dbReference type="ARBA" id="ARBA00022692"/>
    </source>
</evidence>
<feature type="binding site" description="axial binding residue" evidence="18">
    <location>
        <position position="182"/>
    </location>
    <ligand>
        <name>heme b</name>
        <dbReference type="ChEBI" id="CHEBI:60344"/>
        <label>b562</label>
    </ligand>
    <ligandPart>
        <name>Fe</name>
        <dbReference type="ChEBI" id="CHEBI:18248"/>
    </ligandPart>
</feature>
<dbReference type="PANTHER" id="PTHR19271">
    <property type="entry name" value="CYTOCHROME B"/>
    <property type="match status" value="1"/>
</dbReference>
<dbReference type="PIRSF" id="PIRSF038885">
    <property type="entry name" value="COB"/>
    <property type="match status" value="1"/>
</dbReference>
<evidence type="ECO:0000256" key="16">
    <source>
        <dbReference type="ARBA" id="ARBA00023136"/>
    </source>
</evidence>
<keyword evidence="10" id="KW-0999">Mitochondrion inner membrane</keyword>
<dbReference type="InterPro" id="IPR048260">
    <property type="entry name" value="Cytochrome_b_C_euk/bac"/>
</dbReference>
<feature type="binding site" description="axial binding residue" evidence="18">
    <location>
        <position position="83"/>
    </location>
    <ligand>
        <name>heme b</name>
        <dbReference type="ChEBI" id="CHEBI:60344"/>
        <label>b562</label>
    </ligand>
    <ligandPart>
        <name>Fe</name>
        <dbReference type="ChEBI" id="CHEBI:18248"/>
    </ligandPart>
</feature>
<evidence type="ECO:0000256" key="14">
    <source>
        <dbReference type="ARBA" id="ARBA00023075"/>
    </source>
</evidence>
<protein>
    <recommendedName>
        <fullName evidence="4 19">Cytochrome b</fullName>
    </recommendedName>
</protein>
<dbReference type="CTD" id="4519"/>
<dbReference type="AlphaFoldDB" id="A0A7L7TE81"/>
<evidence type="ECO:0000256" key="6">
    <source>
        <dbReference type="ARBA" id="ARBA00022617"/>
    </source>
</evidence>
<evidence type="ECO:0000256" key="17">
    <source>
        <dbReference type="PIRSR" id="PIRSR038885-1"/>
    </source>
</evidence>
<keyword evidence="14" id="KW-0830">Ubiquinone</keyword>
<dbReference type="Gene3D" id="1.20.810.10">
    <property type="entry name" value="Cytochrome Bc1 Complex, Chain C"/>
    <property type="match status" value="1"/>
</dbReference>
<keyword evidence="13 18" id="KW-0408">Iron</keyword>
<dbReference type="InterPro" id="IPR030689">
    <property type="entry name" value="Cytochrome_b"/>
</dbReference>
<evidence type="ECO:0000256" key="5">
    <source>
        <dbReference type="ARBA" id="ARBA00022448"/>
    </source>
</evidence>
<evidence type="ECO:0000256" key="11">
    <source>
        <dbReference type="ARBA" id="ARBA00022982"/>
    </source>
</evidence>
<dbReference type="GeneID" id="59440732"/>
<comment type="function">
    <text evidence="1 19">Component of the ubiquinol-cytochrome c reductase complex (complex III or cytochrome b-c1 complex) that is part of the mitochondrial respiratory chain. The b-c1 complex mediates electron transfer from ubiquinol to cytochrome c. Contributes to the generation of a proton gradient across the mitochondrial membrane that is then used for ATP synthesis.</text>
</comment>
<comment type="cofactor">
    <cofactor evidence="18">
        <name>heme</name>
        <dbReference type="ChEBI" id="CHEBI:30413"/>
    </cofactor>
    <text evidence="18">Binds 2 heme groups non-covalently.</text>
</comment>
<comment type="subunit">
    <text evidence="3">The main subunits of complex b-c1 are: cytochrome b, cytochrome c1 and the Rieske protein.</text>
</comment>
<feature type="transmembrane region" description="Helical" evidence="19">
    <location>
        <begin position="320"/>
        <end position="340"/>
    </location>
</feature>
<feature type="binding site" evidence="17">
    <location>
        <position position="201"/>
    </location>
    <ligand>
        <name>a ubiquinone</name>
        <dbReference type="ChEBI" id="CHEBI:16389"/>
    </ligand>
</feature>
<evidence type="ECO:0000256" key="9">
    <source>
        <dbReference type="ARBA" id="ARBA00022723"/>
    </source>
</evidence>
<evidence type="ECO:0000259" key="20">
    <source>
        <dbReference type="PROSITE" id="PS51002"/>
    </source>
</evidence>
<dbReference type="InterPro" id="IPR005798">
    <property type="entry name" value="Cyt_b/b6_C"/>
</dbReference>
<evidence type="ECO:0000256" key="4">
    <source>
        <dbReference type="ARBA" id="ARBA00013531"/>
    </source>
</evidence>
<feature type="transmembrane region" description="Helical" evidence="19">
    <location>
        <begin position="178"/>
        <end position="200"/>
    </location>
</feature>
<proteinExistence type="inferred from homology"/>
<keyword evidence="7 19" id="KW-0679">Respiratory chain</keyword>
<dbReference type="GO" id="GO:0008121">
    <property type="term" value="F:quinol-cytochrome-c reductase activity"/>
    <property type="evidence" value="ECO:0007669"/>
    <property type="project" value="InterPro"/>
</dbReference>
<feature type="domain" description="Cytochrome b/b6 N-terminal region profile" evidence="20">
    <location>
        <begin position="1"/>
        <end position="209"/>
    </location>
</feature>
<evidence type="ECO:0000256" key="3">
    <source>
        <dbReference type="ARBA" id="ARBA00011649"/>
    </source>
</evidence>
<keyword evidence="8 19" id="KW-0812">Transmembrane</keyword>
<evidence type="ECO:0000256" key="7">
    <source>
        <dbReference type="ARBA" id="ARBA00022660"/>
    </source>
</evidence>
<dbReference type="GO" id="GO:0016491">
    <property type="term" value="F:oxidoreductase activity"/>
    <property type="evidence" value="ECO:0007669"/>
    <property type="project" value="UniProtKB-UniRule"/>
</dbReference>
<dbReference type="CDD" id="cd00290">
    <property type="entry name" value="cytochrome_b_C"/>
    <property type="match status" value="1"/>
</dbReference>
<dbReference type="CDD" id="cd00284">
    <property type="entry name" value="Cytochrome_b_N"/>
    <property type="match status" value="1"/>
</dbReference>
<evidence type="ECO:0000256" key="2">
    <source>
        <dbReference type="ARBA" id="ARBA00004448"/>
    </source>
</evidence>
<dbReference type="GO" id="GO:0046872">
    <property type="term" value="F:metal ion binding"/>
    <property type="evidence" value="ECO:0007669"/>
    <property type="project" value="UniProtKB-UniRule"/>
</dbReference>
<dbReference type="GO" id="GO:0006122">
    <property type="term" value="P:mitochondrial electron transport, ubiquinol to cytochrome c"/>
    <property type="evidence" value="ECO:0007669"/>
    <property type="project" value="TreeGrafter"/>
</dbReference>
<keyword evidence="6 18" id="KW-0349">Heme</keyword>
<keyword evidence="12 19" id="KW-1133">Transmembrane helix</keyword>
<feature type="domain" description="Cytochrome b/b6 C-terminal region profile" evidence="21">
    <location>
        <begin position="210"/>
        <end position="380"/>
    </location>
</feature>
<evidence type="ECO:0000256" key="1">
    <source>
        <dbReference type="ARBA" id="ARBA00002566"/>
    </source>
</evidence>
<feature type="transmembrane region" description="Helical" evidence="19">
    <location>
        <begin position="229"/>
        <end position="248"/>
    </location>
</feature>
<keyword evidence="11 19" id="KW-0249">Electron transport</keyword>
<dbReference type="SUPFAM" id="SSF81342">
    <property type="entry name" value="Transmembrane di-heme cytochromes"/>
    <property type="match status" value="1"/>
</dbReference>
<comment type="similarity">
    <text evidence="19">Belongs to the cytochrome b family.</text>
</comment>
<feature type="binding site" description="axial binding residue" evidence="18">
    <location>
        <position position="196"/>
    </location>
    <ligand>
        <name>heme b</name>
        <dbReference type="ChEBI" id="CHEBI:60344"/>
        <label>b566</label>
    </ligand>
    <ligandPart>
        <name>Fe</name>
        <dbReference type="ChEBI" id="CHEBI:18248"/>
    </ligandPart>
</feature>
<dbReference type="GO" id="GO:0045275">
    <property type="term" value="C:respiratory chain complex III"/>
    <property type="evidence" value="ECO:0007669"/>
    <property type="project" value="InterPro"/>
</dbReference>
<accession>A0A7L7TE81</accession>
<dbReference type="EMBL" id="MT211951">
    <property type="protein sequence ID" value="QOC70581.1"/>
    <property type="molecule type" value="Genomic_DNA"/>
</dbReference>
<feature type="transmembrane region" description="Helical" evidence="19">
    <location>
        <begin position="78"/>
        <end position="98"/>
    </location>
</feature>
<feature type="transmembrane region" description="Helical" evidence="19">
    <location>
        <begin position="29"/>
        <end position="57"/>
    </location>
</feature>
<evidence type="ECO:0000256" key="12">
    <source>
        <dbReference type="ARBA" id="ARBA00022989"/>
    </source>
</evidence>
<sequence>MTQTAKKSPFLEILNSALVSLPAPSNISFMWNFGSLLSLCLIIQIVTGVLLACAYSASMDNSFTLITYLMEMSQKGWLIRYIHANGASLFFICMYLHIGRGLYYNSFLYISTWYAGVMILLITMATAFLGYVLPMNQMSYWGASVITNLFSEVPYIGKSLIQLIWGGTSVHNPTLSRFFTFHFLLPFVILALVVAHITLLHETGSNNPLGLTSNKDKIALHPYFSIKDILGVGLVSSLFLLFCLYYPLTLGDNENFTAADMSATPHHIQPEWYFLFAYAILRSIPNKLGGVIALLLSVMILYILPLTSMSNLKSLSFYPLNKLIFWSFIFIFMLLTWIGMRPVEPPYVFTGQILTALYFMYFLMNPLIHKAWDYMNNINNY</sequence>
<dbReference type="InterPro" id="IPR048259">
    <property type="entry name" value="Cytochrome_b_N_euk/bac"/>
</dbReference>
<keyword evidence="16 19" id="KW-0472">Membrane</keyword>
<name>A0A7L7TE81_9CRUS</name>
<dbReference type="GO" id="GO:0005743">
    <property type="term" value="C:mitochondrial inner membrane"/>
    <property type="evidence" value="ECO:0007669"/>
    <property type="project" value="UniProtKB-SubCell"/>
</dbReference>
<dbReference type="SUPFAM" id="SSF81648">
    <property type="entry name" value="a domain/subunit of cytochrome bc1 complex (Ubiquinol-cytochrome c reductase)"/>
    <property type="match status" value="1"/>
</dbReference>
<dbReference type="PANTHER" id="PTHR19271:SF16">
    <property type="entry name" value="CYTOCHROME B"/>
    <property type="match status" value="1"/>
</dbReference>
<evidence type="ECO:0000256" key="19">
    <source>
        <dbReference type="RuleBase" id="RU362117"/>
    </source>
</evidence>
<evidence type="ECO:0000313" key="22">
    <source>
        <dbReference type="EMBL" id="QOC70581.1"/>
    </source>
</evidence>
<evidence type="ECO:0000256" key="15">
    <source>
        <dbReference type="ARBA" id="ARBA00023128"/>
    </source>
</evidence>
<dbReference type="SMR" id="A0A7L7TE81"/>
<dbReference type="PROSITE" id="PS51002">
    <property type="entry name" value="CYTB_NTER"/>
    <property type="match status" value="1"/>
</dbReference>
<dbReference type="InterPro" id="IPR005797">
    <property type="entry name" value="Cyt_b/b6_N"/>
</dbReference>
<dbReference type="RefSeq" id="YP_009941523.1">
    <property type="nucleotide sequence ID" value="NC_050961.1"/>
</dbReference>
<feature type="binding site" description="axial binding residue" evidence="18">
    <location>
        <position position="97"/>
    </location>
    <ligand>
        <name>heme b</name>
        <dbReference type="ChEBI" id="CHEBI:60344"/>
        <label>b566</label>
    </ligand>
    <ligandPart>
        <name>Fe</name>
        <dbReference type="ChEBI" id="CHEBI:18248"/>
    </ligandPart>
</feature>
<dbReference type="PROSITE" id="PS51003">
    <property type="entry name" value="CYTB_CTER"/>
    <property type="match status" value="1"/>
</dbReference>
<organism evidence="22">
    <name type="scientific">Pseudocrangonyx joolaei</name>
    <dbReference type="NCBI Taxonomy" id="2558326"/>
    <lineage>
        <taxon>Eukaryota</taxon>
        <taxon>Metazoa</taxon>
        <taxon>Ecdysozoa</taxon>
        <taxon>Arthropoda</taxon>
        <taxon>Crustacea</taxon>
        <taxon>Multicrustacea</taxon>
        <taxon>Malacostraca</taxon>
        <taxon>Eumalacostraca</taxon>
        <taxon>Peracarida</taxon>
        <taxon>Amphipoda</taxon>
        <taxon>Senticaudata</taxon>
        <taxon>Gammarida</taxon>
        <taxon>Crangonyctidira</taxon>
        <taxon>Crangonyctoidea</taxon>
        <taxon>Pseudocrangonyctidae</taxon>
        <taxon>Pseudocrangonyx</taxon>
    </lineage>
</organism>
<feature type="transmembrane region" description="Helical" evidence="19">
    <location>
        <begin position="346"/>
        <end position="364"/>
    </location>
</feature>
<keyword evidence="9 18" id="KW-0479">Metal-binding</keyword>
<geneLocation type="mitochondrion" evidence="22"/>
<evidence type="ECO:0000256" key="18">
    <source>
        <dbReference type="PIRSR" id="PIRSR038885-2"/>
    </source>
</evidence>
<dbReference type="Pfam" id="PF00032">
    <property type="entry name" value="Cytochrom_B_C"/>
    <property type="match status" value="1"/>
</dbReference>
<dbReference type="InterPro" id="IPR036150">
    <property type="entry name" value="Cyt_b/b6_C_sf"/>
</dbReference>
<evidence type="ECO:0000259" key="21">
    <source>
        <dbReference type="PROSITE" id="PS51003"/>
    </source>
</evidence>
<comment type="subcellular location">
    <subcellularLocation>
        <location evidence="2">Mitochondrion inner membrane</location>
        <topology evidence="2">Multi-pass membrane protein</topology>
    </subcellularLocation>
</comment>
<dbReference type="InterPro" id="IPR016174">
    <property type="entry name" value="Di-haem_cyt_TM"/>
</dbReference>
<keyword evidence="5 19" id="KW-0813">Transport</keyword>
<evidence type="ECO:0000256" key="13">
    <source>
        <dbReference type="ARBA" id="ARBA00023004"/>
    </source>
</evidence>
<feature type="transmembrane region" description="Helical" evidence="19">
    <location>
        <begin position="110"/>
        <end position="133"/>
    </location>
</feature>
<reference evidence="22" key="1">
    <citation type="journal article" date="2020" name="Mitochondrial DNA Part B Resour">
        <title>Complete mitochondrial genome of Pseudocrangonyx joolaei (Crustacea: Amphipoda: Pseudocrangonyctidae).</title>
        <authorList>
            <person name="Lee C.-W."/>
            <person name="Nakano T."/>
            <person name="Tomikawa K."/>
            <person name="Min G.-S."/>
        </authorList>
    </citation>
    <scope>NUCLEOTIDE SEQUENCE</scope>
</reference>
<dbReference type="Pfam" id="PF00033">
    <property type="entry name" value="Cytochrome_B"/>
    <property type="match status" value="1"/>
</dbReference>
<evidence type="ECO:0000256" key="10">
    <source>
        <dbReference type="ARBA" id="ARBA00022792"/>
    </source>
</evidence>
<dbReference type="InterPro" id="IPR027387">
    <property type="entry name" value="Cytb/b6-like_sf"/>
</dbReference>
<comment type="cofactor">
    <cofactor evidence="19">
        <name>heme b</name>
        <dbReference type="ChEBI" id="CHEBI:60344"/>
    </cofactor>
    <text evidence="19">Binds 2 heme groups non-covalently.</text>
</comment>